<organism evidence="1 2">
    <name type="scientific">Oryza sativa subsp. japonica</name>
    <name type="common">Rice</name>
    <dbReference type="NCBI Taxonomy" id="39947"/>
    <lineage>
        <taxon>Eukaryota</taxon>
        <taxon>Viridiplantae</taxon>
        <taxon>Streptophyta</taxon>
        <taxon>Embryophyta</taxon>
        <taxon>Tracheophyta</taxon>
        <taxon>Spermatophyta</taxon>
        <taxon>Magnoliopsida</taxon>
        <taxon>Liliopsida</taxon>
        <taxon>Poales</taxon>
        <taxon>Poaceae</taxon>
        <taxon>BOP clade</taxon>
        <taxon>Oryzoideae</taxon>
        <taxon>Oryzeae</taxon>
        <taxon>Oryzinae</taxon>
        <taxon>Oryza</taxon>
        <taxon>Oryza sativa</taxon>
    </lineage>
</organism>
<evidence type="ECO:0000313" key="1">
    <source>
        <dbReference type="EMBL" id="BAD29424.1"/>
    </source>
</evidence>
<accession>Q6EPJ6</accession>
<dbReference type="Proteomes" id="UP000000763">
    <property type="component" value="Chromosome 2"/>
</dbReference>
<protein>
    <submittedName>
        <fullName evidence="1">Uncharacterized protein</fullName>
    </submittedName>
</protein>
<evidence type="ECO:0000313" key="2">
    <source>
        <dbReference type="Proteomes" id="UP000000763"/>
    </source>
</evidence>
<gene>
    <name evidence="1" type="primary">OSJNBa0033K18.26</name>
</gene>
<reference evidence="2" key="2">
    <citation type="journal article" date="2008" name="Nucleic Acids Res.">
        <title>The rice annotation project database (RAP-DB): 2008 update.</title>
        <authorList>
            <consortium name="The rice annotation project (RAP)"/>
        </authorList>
    </citation>
    <scope>GENOME REANNOTATION</scope>
    <source>
        <strain evidence="2">cv. Nipponbare</strain>
    </source>
</reference>
<proteinExistence type="predicted"/>
<dbReference type="AlphaFoldDB" id="Q6EPJ6"/>
<dbReference type="EMBL" id="AP005875">
    <property type="protein sequence ID" value="BAD29424.1"/>
    <property type="molecule type" value="Genomic_DNA"/>
</dbReference>
<sequence>MAAARLPPLFFLGLGWRYGSIFDLANVAMVAAPMVVAAGPVCAGRSADGGCGKCPLVVCRRDGGEGAGGAEAADSGGGTPVTEASPPPLTLPLAASMALVVDGCGLATTVCDDGNEDKDDGNGGSWRQRPRDSNCHVASVSRSACGYELREFNGVRKTVVARQGGFMVQYGRSKCGIDVRGFGRQQRRAGDVPIDNEAPIVTLLISRYADPIFRSAHRGVPVNNEIPMVTSLISRYTDPVFRRCS</sequence>
<reference evidence="2" key="1">
    <citation type="journal article" date="2005" name="Nature">
        <title>The map-based sequence of the rice genome.</title>
        <authorList>
            <consortium name="International rice genome sequencing project (IRGSP)"/>
            <person name="Matsumoto T."/>
            <person name="Wu J."/>
            <person name="Kanamori H."/>
            <person name="Katayose Y."/>
            <person name="Fujisawa M."/>
            <person name="Namiki N."/>
            <person name="Mizuno H."/>
            <person name="Yamamoto K."/>
            <person name="Antonio B.A."/>
            <person name="Baba T."/>
            <person name="Sakata K."/>
            <person name="Nagamura Y."/>
            <person name="Aoki H."/>
            <person name="Arikawa K."/>
            <person name="Arita K."/>
            <person name="Bito T."/>
            <person name="Chiden Y."/>
            <person name="Fujitsuka N."/>
            <person name="Fukunaka R."/>
            <person name="Hamada M."/>
            <person name="Harada C."/>
            <person name="Hayashi A."/>
            <person name="Hijishita S."/>
            <person name="Honda M."/>
            <person name="Hosokawa S."/>
            <person name="Ichikawa Y."/>
            <person name="Idonuma A."/>
            <person name="Iijima M."/>
            <person name="Ikeda M."/>
            <person name="Ikeno M."/>
            <person name="Ito K."/>
            <person name="Ito S."/>
            <person name="Ito T."/>
            <person name="Ito Y."/>
            <person name="Ito Y."/>
            <person name="Iwabuchi A."/>
            <person name="Kamiya K."/>
            <person name="Karasawa W."/>
            <person name="Kurita K."/>
            <person name="Katagiri S."/>
            <person name="Kikuta A."/>
            <person name="Kobayashi H."/>
            <person name="Kobayashi N."/>
            <person name="Machita K."/>
            <person name="Maehara T."/>
            <person name="Masukawa M."/>
            <person name="Mizubayashi T."/>
            <person name="Mukai Y."/>
            <person name="Nagasaki H."/>
            <person name="Nagata Y."/>
            <person name="Naito S."/>
            <person name="Nakashima M."/>
            <person name="Nakama Y."/>
            <person name="Nakamichi Y."/>
            <person name="Nakamura M."/>
            <person name="Meguro A."/>
            <person name="Negishi M."/>
            <person name="Ohta I."/>
            <person name="Ohta T."/>
            <person name="Okamoto M."/>
            <person name="Ono N."/>
            <person name="Saji S."/>
            <person name="Sakaguchi M."/>
            <person name="Sakai K."/>
            <person name="Shibata M."/>
            <person name="Shimokawa T."/>
            <person name="Song J."/>
            <person name="Takazaki Y."/>
            <person name="Terasawa K."/>
            <person name="Tsugane M."/>
            <person name="Tsuji K."/>
            <person name="Ueda S."/>
            <person name="Waki K."/>
            <person name="Yamagata H."/>
            <person name="Yamamoto M."/>
            <person name="Yamamoto S."/>
            <person name="Yamane H."/>
            <person name="Yoshiki S."/>
            <person name="Yoshihara R."/>
            <person name="Yukawa K."/>
            <person name="Zhong H."/>
            <person name="Yano M."/>
            <person name="Yuan Q."/>
            <person name="Ouyang S."/>
            <person name="Liu J."/>
            <person name="Jones K.M."/>
            <person name="Gansberger K."/>
            <person name="Moffat K."/>
            <person name="Hill J."/>
            <person name="Bera J."/>
            <person name="Fadrosh D."/>
            <person name="Jin S."/>
            <person name="Johri S."/>
            <person name="Kim M."/>
            <person name="Overton L."/>
            <person name="Reardon M."/>
            <person name="Tsitrin T."/>
            <person name="Vuong H."/>
            <person name="Weaver B."/>
            <person name="Ciecko A."/>
            <person name="Tallon L."/>
            <person name="Jackson J."/>
            <person name="Pai G."/>
            <person name="Aken S.V."/>
            <person name="Utterback T."/>
            <person name="Reidmuller S."/>
            <person name="Feldblyum T."/>
            <person name="Hsiao J."/>
            <person name="Zismann V."/>
            <person name="Iobst S."/>
            <person name="de Vazeille A.R."/>
            <person name="Buell C.R."/>
            <person name="Ying K."/>
            <person name="Li Y."/>
            <person name="Lu T."/>
            <person name="Huang Y."/>
            <person name="Zhao Q."/>
            <person name="Feng Q."/>
            <person name="Zhang L."/>
            <person name="Zhu J."/>
            <person name="Weng Q."/>
            <person name="Mu J."/>
            <person name="Lu Y."/>
            <person name="Fan D."/>
            <person name="Liu Y."/>
            <person name="Guan J."/>
            <person name="Zhang Y."/>
            <person name="Yu S."/>
            <person name="Liu X."/>
            <person name="Zhang Y."/>
            <person name="Hong G."/>
            <person name="Han B."/>
            <person name="Choisne N."/>
            <person name="Demange N."/>
            <person name="Orjeda G."/>
            <person name="Samain S."/>
            <person name="Cattolico L."/>
            <person name="Pelletier E."/>
            <person name="Couloux A."/>
            <person name="Segurens B."/>
            <person name="Wincker P."/>
            <person name="D'Hont A."/>
            <person name="Scarpelli C."/>
            <person name="Weissenbach J."/>
            <person name="Salanoubat M."/>
            <person name="Quetier F."/>
            <person name="Yu Y."/>
            <person name="Kim H.R."/>
            <person name="Rambo T."/>
            <person name="Currie J."/>
            <person name="Collura K."/>
            <person name="Luo M."/>
            <person name="Yang T."/>
            <person name="Ammiraju J.S.S."/>
            <person name="Engler F."/>
            <person name="Soderlund C."/>
            <person name="Wing R.A."/>
            <person name="Palmer L.E."/>
            <person name="de la Bastide M."/>
            <person name="Spiegel L."/>
            <person name="Nascimento L."/>
            <person name="Zutavern T."/>
            <person name="O'Shaughnessy A."/>
            <person name="Dike S."/>
            <person name="Dedhia N."/>
            <person name="Preston R."/>
            <person name="Balija V."/>
            <person name="McCombie W.R."/>
            <person name="Chow T."/>
            <person name="Chen H."/>
            <person name="Chung M."/>
            <person name="Chen C."/>
            <person name="Shaw J."/>
            <person name="Wu H."/>
            <person name="Hsiao K."/>
            <person name="Chao Y."/>
            <person name="Chu M."/>
            <person name="Cheng C."/>
            <person name="Hour A."/>
            <person name="Lee P."/>
            <person name="Lin S."/>
            <person name="Lin Y."/>
            <person name="Liou J."/>
            <person name="Liu S."/>
            <person name="Hsing Y."/>
            <person name="Raghuvanshi S."/>
            <person name="Mohanty A."/>
            <person name="Bharti A.K."/>
            <person name="Gaur A."/>
            <person name="Gupta V."/>
            <person name="Kumar D."/>
            <person name="Ravi V."/>
            <person name="Vij S."/>
            <person name="Kapur A."/>
            <person name="Khurana P."/>
            <person name="Khurana P."/>
            <person name="Khurana J.P."/>
            <person name="Tyagi A.K."/>
            <person name="Gaikwad K."/>
            <person name="Singh A."/>
            <person name="Dalal V."/>
            <person name="Srivastava S."/>
            <person name="Dixit A."/>
            <person name="Pal A.K."/>
            <person name="Ghazi I.A."/>
            <person name="Yadav M."/>
            <person name="Pandit A."/>
            <person name="Bhargava A."/>
            <person name="Sureshbabu K."/>
            <person name="Batra K."/>
            <person name="Sharma T.R."/>
            <person name="Mohapatra T."/>
            <person name="Singh N.K."/>
            <person name="Messing J."/>
            <person name="Nelson A.B."/>
            <person name="Fuks G."/>
            <person name="Kavchok S."/>
            <person name="Keizer G."/>
            <person name="Linton E."/>
            <person name="Llaca V."/>
            <person name="Song R."/>
            <person name="Tanyolac B."/>
            <person name="Young S."/>
            <person name="Ho-Il K."/>
            <person name="Hahn J.H."/>
            <person name="Sangsakoo G."/>
            <person name="Vanavichit A."/>
            <person name="de Mattos Luiz.A.T."/>
            <person name="Zimmer P.D."/>
            <person name="Malone G."/>
            <person name="Dellagostin O."/>
            <person name="de Oliveira A.C."/>
            <person name="Bevan M."/>
            <person name="Bancroft I."/>
            <person name="Minx P."/>
            <person name="Cordum H."/>
            <person name="Wilson R."/>
            <person name="Cheng Z."/>
            <person name="Jin W."/>
            <person name="Jiang J."/>
            <person name="Leong S.A."/>
            <person name="Iwama H."/>
            <person name="Gojobori T."/>
            <person name="Itoh T."/>
            <person name="Niimura Y."/>
            <person name="Fujii Y."/>
            <person name="Habara T."/>
            <person name="Sakai H."/>
            <person name="Sato Y."/>
            <person name="Wilson G."/>
            <person name="Kumar K."/>
            <person name="McCouch S."/>
            <person name="Juretic N."/>
            <person name="Hoen D."/>
            <person name="Wright S."/>
            <person name="Bruskiewich R."/>
            <person name="Bureau T."/>
            <person name="Miyao A."/>
            <person name="Hirochika H."/>
            <person name="Nishikawa T."/>
            <person name="Kadowaki K."/>
            <person name="Sugiura M."/>
            <person name="Burr B."/>
            <person name="Sasaki T."/>
        </authorList>
    </citation>
    <scope>NUCLEOTIDE SEQUENCE [LARGE SCALE GENOMIC DNA]</scope>
    <source>
        <strain evidence="2">cv. Nipponbare</strain>
    </source>
</reference>
<name>Q6EPJ6_ORYSJ</name>